<feature type="compositionally biased region" description="Basic residues" evidence="1">
    <location>
        <begin position="11"/>
        <end position="21"/>
    </location>
</feature>
<proteinExistence type="predicted"/>
<dbReference type="GeneID" id="64600717"/>
<evidence type="ECO:0008006" key="4">
    <source>
        <dbReference type="Google" id="ProtNLM"/>
    </source>
</evidence>
<name>A0A9P7AL37_9AGAM</name>
<accession>A0A9P7AL37</accession>
<protein>
    <recommendedName>
        <fullName evidence="4">Myb-like domain-containing protein</fullName>
    </recommendedName>
</protein>
<comment type="caution">
    <text evidence="2">The sequence shown here is derived from an EMBL/GenBank/DDBJ whole genome shotgun (WGS) entry which is preliminary data.</text>
</comment>
<feature type="region of interest" description="Disordered" evidence="1">
    <location>
        <begin position="180"/>
        <end position="244"/>
    </location>
</feature>
<sequence>MAHSLKSVAAKPKKTKFRKTRSAAEENVPAETSTSSSTRVHWTEDHTSSLIKFLAAHRSEAGDGMNFKIGVFQAAAAHFLEPPEGVSKEGWVPPVARDSHACKNKWAAVRSVWLAWDNKLGAGIDSTSEAVWAAYIKRRPDAAPFHNKGWPHFDKVDALLSTTALKGTHAFHAALEEPRKPSPNLDFLNEEGLLQPGPEDVSRDHQDILDEGEDDEDLIPWEKTPPRRRHTPAPLLNSTFTPASKRHRSSGAAALFAIAEKFLDFTDTFRSSSQPQLSSLAPSPI</sequence>
<feature type="compositionally biased region" description="Acidic residues" evidence="1">
    <location>
        <begin position="209"/>
        <end position="219"/>
    </location>
</feature>
<evidence type="ECO:0000313" key="3">
    <source>
        <dbReference type="Proteomes" id="UP000719766"/>
    </source>
</evidence>
<dbReference type="EMBL" id="JABBWE010000045">
    <property type="protein sequence ID" value="KAG1791019.1"/>
    <property type="molecule type" value="Genomic_DNA"/>
</dbReference>
<feature type="region of interest" description="Disordered" evidence="1">
    <location>
        <begin position="1"/>
        <end position="41"/>
    </location>
</feature>
<dbReference type="AlphaFoldDB" id="A0A9P7AL37"/>
<dbReference type="Proteomes" id="UP000719766">
    <property type="component" value="Unassembled WGS sequence"/>
</dbReference>
<organism evidence="2 3">
    <name type="scientific">Suillus plorans</name>
    <dbReference type="NCBI Taxonomy" id="116603"/>
    <lineage>
        <taxon>Eukaryota</taxon>
        <taxon>Fungi</taxon>
        <taxon>Dikarya</taxon>
        <taxon>Basidiomycota</taxon>
        <taxon>Agaricomycotina</taxon>
        <taxon>Agaricomycetes</taxon>
        <taxon>Agaricomycetidae</taxon>
        <taxon>Boletales</taxon>
        <taxon>Suillineae</taxon>
        <taxon>Suillaceae</taxon>
        <taxon>Suillus</taxon>
    </lineage>
</organism>
<feature type="compositionally biased region" description="Polar residues" evidence="1">
    <location>
        <begin position="30"/>
        <end position="40"/>
    </location>
</feature>
<gene>
    <name evidence="2" type="ORF">HD556DRAFT_1445541</name>
</gene>
<reference evidence="2" key="1">
    <citation type="journal article" date="2020" name="New Phytol.">
        <title>Comparative genomics reveals dynamic genome evolution in host specialist ectomycorrhizal fungi.</title>
        <authorList>
            <person name="Lofgren L.A."/>
            <person name="Nguyen N.H."/>
            <person name="Vilgalys R."/>
            <person name="Ruytinx J."/>
            <person name="Liao H.L."/>
            <person name="Branco S."/>
            <person name="Kuo A."/>
            <person name="LaButti K."/>
            <person name="Lipzen A."/>
            <person name="Andreopoulos W."/>
            <person name="Pangilinan J."/>
            <person name="Riley R."/>
            <person name="Hundley H."/>
            <person name="Na H."/>
            <person name="Barry K."/>
            <person name="Grigoriev I.V."/>
            <person name="Stajich J.E."/>
            <person name="Kennedy P.G."/>
        </authorList>
    </citation>
    <scope>NUCLEOTIDE SEQUENCE</scope>
    <source>
        <strain evidence="2">S12</strain>
    </source>
</reference>
<dbReference type="OrthoDB" id="3186724at2759"/>
<keyword evidence="3" id="KW-1185">Reference proteome</keyword>
<evidence type="ECO:0000313" key="2">
    <source>
        <dbReference type="EMBL" id="KAG1791019.1"/>
    </source>
</evidence>
<evidence type="ECO:0000256" key="1">
    <source>
        <dbReference type="SAM" id="MobiDB-lite"/>
    </source>
</evidence>
<dbReference type="RefSeq" id="XP_041157929.1">
    <property type="nucleotide sequence ID" value="XM_041306953.1"/>
</dbReference>